<evidence type="ECO:0000256" key="2">
    <source>
        <dbReference type="ARBA" id="ARBA00007090"/>
    </source>
</evidence>
<keyword evidence="6" id="KW-0328">Glycosyltransferase</keyword>
<dbReference type="InterPro" id="IPR001264">
    <property type="entry name" value="Glyco_trans_51"/>
</dbReference>
<dbReference type="InterPro" id="IPR050396">
    <property type="entry name" value="Glycosyltr_51/Transpeptidase"/>
</dbReference>
<dbReference type="NCBIfam" id="TIGR02073">
    <property type="entry name" value="PBP_1c"/>
    <property type="match status" value="1"/>
</dbReference>
<evidence type="ECO:0000256" key="1">
    <source>
        <dbReference type="ARBA" id="ARBA00004752"/>
    </source>
</evidence>
<evidence type="ECO:0000256" key="10">
    <source>
        <dbReference type="ARBA" id="ARBA00044770"/>
    </source>
</evidence>
<keyword evidence="16" id="KW-1185">Reference proteome</keyword>
<dbReference type="SUPFAM" id="SSF56601">
    <property type="entry name" value="beta-lactamase/transpeptidase-like"/>
    <property type="match status" value="1"/>
</dbReference>
<evidence type="ECO:0000313" key="16">
    <source>
        <dbReference type="Proteomes" id="UP000199236"/>
    </source>
</evidence>
<evidence type="ECO:0000256" key="6">
    <source>
        <dbReference type="ARBA" id="ARBA00022676"/>
    </source>
</evidence>
<evidence type="ECO:0000256" key="9">
    <source>
        <dbReference type="ARBA" id="ARBA00023268"/>
    </source>
</evidence>
<dbReference type="AlphaFoldDB" id="A0A1I4ZNS7"/>
<dbReference type="Proteomes" id="UP000199236">
    <property type="component" value="Unassembled WGS sequence"/>
</dbReference>
<feature type="domain" description="Penicillin-binding C-terminal" evidence="14">
    <location>
        <begin position="621"/>
        <end position="703"/>
    </location>
</feature>
<sequence length="712" mass="77599">MLKLRNRQKAMPKMLFGMVAGLGFLILVGLGSVGGFLLFDRVNPPPLDKLTDLSVEVVDRDGALLRAYTNKAGQWRLGSDLDGVDAEFIDILLTYEDKRFWDHAGVDLRAILRASWQLLSNGRIISGASTISMQLARLLEPREKRSFKAKFWQMLRALQLEERMSKREILTAYLTLAPYGGNLEGIRAASLAYFAKEPKELSLAQAALLVALPQSPEARRPDISPKRALAARNTVLERMAIAGLIPESEVTRASAQPLESVRHTMPQLAAHVADRLYSKSSLQRKHQTTLDRELQEKMEQVLLDATGKLAPDLSAALILADGKSGAILAEVGSADYLSAARSGWIDMTRKQRSPGSALKPFIYGLAFEEGLIRAQTQITDSPVDFGGYRPKNFDMGYQGDVSIHDALLLSLNVPAVALLDAVGPARLMERLKRGDVSVKLPEGSDVGLAIGLGGLGITLKDLTQLYTSFVNDGRIKRLHDQPLSPSAREIVRAPVLDRNASWHVGNILKDATPPRGTGTLPIAYKTGTSYGYRDAWSVGFEGRYVIGVWVGKPDNSAVPGITGRTAAAPILYDAFARSGLTLTPFPKAPSGTQEQAFVDLPPTLKHFRISNLWSTPSLVPEAAPQISYPPDGARIELTPTAQGKQMPLVVKLQNGRPPFRWLGNGRVFAANGRKRRINWMPDGQGQSTLTVIDAAGRADSVSVFLQVPSETP</sequence>
<name>A0A1I4ZNS7_9HYPH</name>
<dbReference type="InterPro" id="IPR009647">
    <property type="entry name" value="PBP_C"/>
</dbReference>
<dbReference type="EC" id="2.4.99.28" evidence="10"/>
<protein>
    <recommendedName>
        <fullName evidence="10">peptidoglycan glycosyltransferase</fullName>
        <ecNumber evidence="10">2.4.99.28</ecNumber>
    </recommendedName>
</protein>
<evidence type="ECO:0000259" key="13">
    <source>
        <dbReference type="Pfam" id="PF00912"/>
    </source>
</evidence>
<dbReference type="InterPro" id="IPR011815">
    <property type="entry name" value="PBP_1c"/>
</dbReference>
<keyword evidence="8" id="KW-0378">Hydrolase</keyword>
<dbReference type="UniPathway" id="UPA00219"/>
<dbReference type="Pfam" id="PF00912">
    <property type="entry name" value="Transgly"/>
    <property type="match status" value="1"/>
</dbReference>
<evidence type="ECO:0000256" key="4">
    <source>
        <dbReference type="ARBA" id="ARBA00022645"/>
    </source>
</evidence>
<dbReference type="PANTHER" id="PTHR32282:SF15">
    <property type="entry name" value="PENICILLIN-BINDING PROTEIN 1C"/>
    <property type="match status" value="1"/>
</dbReference>
<dbReference type="GO" id="GO:0030288">
    <property type="term" value="C:outer membrane-bounded periplasmic space"/>
    <property type="evidence" value="ECO:0007669"/>
    <property type="project" value="TreeGrafter"/>
</dbReference>
<organism evidence="15 16">
    <name type="scientific">Cohaesibacter marisflavi</name>
    <dbReference type="NCBI Taxonomy" id="655353"/>
    <lineage>
        <taxon>Bacteria</taxon>
        <taxon>Pseudomonadati</taxon>
        <taxon>Pseudomonadota</taxon>
        <taxon>Alphaproteobacteria</taxon>
        <taxon>Hyphomicrobiales</taxon>
        <taxon>Cohaesibacteraceae</taxon>
    </lineage>
</organism>
<dbReference type="GO" id="GO:0009252">
    <property type="term" value="P:peptidoglycan biosynthetic process"/>
    <property type="evidence" value="ECO:0007669"/>
    <property type="project" value="UniProtKB-UniPathway"/>
</dbReference>
<comment type="similarity">
    <text evidence="3">In the N-terminal section; belongs to the glycosyltransferase 51 family.</text>
</comment>
<keyword evidence="4" id="KW-0121">Carboxypeptidase</keyword>
<comment type="pathway">
    <text evidence="1">Cell wall biogenesis; peptidoglycan biosynthesis.</text>
</comment>
<dbReference type="SUPFAM" id="SSF53955">
    <property type="entry name" value="Lysozyme-like"/>
    <property type="match status" value="1"/>
</dbReference>
<dbReference type="Gene3D" id="3.40.710.10">
    <property type="entry name" value="DD-peptidase/beta-lactamase superfamily"/>
    <property type="match status" value="1"/>
</dbReference>
<dbReference type="GO" id="GO:0006508">
    <property type="term" value="P:proteolysis"/>
    <property type="evidence" value="ECO:0007669"/>
    <property type="project" value="UniProtKB-KW"/>
</dbReference>
<dbReference type="PANTHER" id="PTHR32282">
    <property type="entry name" value="BINDING PROTEIN TRANSPEPTIDASE, PUTATIVE-RELATED"/>
    <property type="match status" value="1"/>
</dbReference>
<evidence type="ECO:0000256" key="11">
    <source>
        <dbReference type="ARBA" id="ARBA00049902"/>
    </source>
</evidence>
<accession>A0A1I4ZNS7</accession>
<dbReference type="Pfam" id="PF00905">
    <property type="entry name" value="Transpeptidase"/>
    <property type="match status" value="1"/>
</dbReference>
<evidence type="ECO:0000256" key="7">
    <source>
        <dbReference type="ARBA" id="ARBA00022679"/>
    </source>
</evidence>
<dbReference type="Gene3D" id="1.10.3810.10">
    <property type="entry name" value="Biosynthetic peptidoglycan transglycosylase-like"/>
    <property type="match status" value="1"/>
</dbReference>
<keyword evidence="7" id="KW-0808">Transferase</keyword>
<gene>
    <name evidence="15" type="ORF">SAMN04488056_101161</name>
</gene>
<evidence type="ECO:0000313" key="15">
    <source>
        <dbReference type="EMBL" id="SFN51837.1"/>
    </source>
</evidence>
<evidence type="ECO:0000256" key="8">
    <source>
        <dbReference type="ARBA" id="ARBA00022801"/>
    </source>
</evidence>
<feature type="domain" description="Glycosyl transferase family 51" evidence="13">
    <location>
        <begin position="72"/>
        <end position="239"/>
    </location>
</feature>
<comment type="catalytic activity">
    <reaction evidence="11">
        <text>[GlcNAc-(1-&gt;4)-Mur2Ac(oyl-L-Ala-gamma-D-Glu-L-Lys-D-Ala-D-Ala)](n)-di-trans,octa-cis-undecaprenyl diphosphate + beta-D-GlcNAc-(1-&gt;4)-Mur2Ac(oyl-L-Ala-gamma-D-Glu-L-Lys-D-Ala-D-Ala)-di-trans,octa-cis-undecaprenyl diphosphate = [GlcNAc-(1-&gt;4)-Mur2Ac(oyl-L-Ala-gamma-D-Glu-L-Lys-D-Ala-D-Ala)](n+1)-di-trans,octa-cis-undecaprenyl diphosphate + di-trans,octa-cis-undecaprenyl diphosphate + H(+)</text>
        <dbReference type="Rhea" id="RHEA:23708"/>
        <dbReference type="Rhea" id="RHEA-COMP:9602"/>
        <dbReference type="Rhea" id="RHEA-COMP:9603"/>
        <dbReference type="ChEBI" id="CHEBI:15378"/>
        <dbReference type="ChEBI" id="CHEBI:58405"/>
        <dbReference type="ChEBI" id="CHEBI:60033"/>
        <dbReference type="ChEBI" id="CHEBI:78435"/>
        <dbReference type="EC" id="2.4.99.28"/>
    </reaction>
</comment>
<dbReference type="InterPro" id="IPR001460">
    <property type="entry name" value="PCN-bd_Tpept"/>
</dbReference>
<feature type="domain" description="Penicillin-binding protein transpeptidase" evidence="12">
    <location>
        <begin position="317"/>
        <end position="540"/>
    </location>
</feature>
<dbReference type="InterPro" id="IPR012338">
    <property type="entry name" value="Beta-lactam/transpept-like"/>
</dbReference>
<keyword evidence="5" id="KW-0645">Protease</keyword>
<dbReference type="Pfam" id="PF06832">
    <property type="entry name" value="BiPBP_C"/>
    <property type="match status" value="1"/>
</dbReference>
<dbReference type="GO" id="GO:0004180">
    <property type="term" value="F:carboxypeptidase activity"/>
    <property type="evidence" value="ECO:0007669"/>
    <property type="project" value="UniProtKB-KW"/>
</dbReference>
<reference evidence="15 16" key="1">
    <citation type="submission" date="2016-10" db="EMBL/GenBank/DDBJ databases">
        <authorList>
            <person name="de Groot N.N."/>
        </authorList>
    </citation>
    <scope>NUCLEOTIDE SEQUENCE [LARGE SCALE GENOMIC DNA]</scope>
    <source>
        <strain evidence="15 16">CGMCC 1.9157</strain>
    </source>
</reference>
<comment type="similarity">
    <text evidence="2">In the C-terminal section; belongs to the transpeptidase family.</text>
</comment>
<proteinExistence type="inferred from homology"/>
<dbReference type="InterPro" id="IPR023346">
    <property type="entry name" value="Lysozyme-like_dom_sf"/>
</dbReference>
<evidence type="ECO:0000259" key="12">
    <source>
        <dbReference type="Pfam" id="PF00905"/>
    </source>
</evidence>
<dbReference type="GO" id="GO:0008658">
    <property type="term" value="F:penicillin binding"/>
    <property type="evidence" value="ECO:0007669"/>
    <property type="project" value="InterPro"/>
</dbReference>
<dbReference type="EMBL" id="FOVR01000001">
    <property type="protein sequence ID" value="SFN51837.1"/>
    <property type="molecule type" value="Genomic_DNA"/>
</dbReference>
<dbReference type="InterPro" id="IPR036950">
    <property type="entry name" value="PBP_transglycosylase"/>
</dbReference>
<dbReference type="STRING" id="655353.SAMN04488056_101161"/>
<evidence type="ECO:0000256" key="5">
    <source>
        <dbReference type="ARBA" id="ARBA00022670"/>
    </source>
</evidence>
<dbReference type="GO" id="GO:0008955">
    <property type="term" value="F:peptidoglycan glycosyltransferase activity"/>
    <property type="evidence" value="ECO:0007669"/>
    <property type="project" value="UniProtKB-EC"/>
</dbReference>
<evidence type="ECO:0000256" key="3">
    <source>
        <dbReference type="ARBA" id="ARBA00007739"/>
    </source>
</evidence>
<evidence type="ECO:0000259" key="14">
    <source>
        <dbReference type="Pfam" id="PF06832"/>
    </source>
</evidence>
<keyword evidence="9" id="KW-0511">Multifunctional enzyme</keyword>